<proteinExistence type="predicted"/>
<name>X1W3S3_TETTS</name>
<dbReference type="RefSeq" id="XP_001471493.1">
    <property type="nucleotide sequence ID" value="XM_001471443.2"/>
</dbReference>
<sequence>MVRGGVCLGRNACQTITQASQVQLSENGNLTQNKRVKATLILIFSRNTNRESVAYRSFNFTSFKLEVSEKLPQGQLACGSQEFISTLLFDPSMSALPIIVKQNSQRVGLFTRQQGT</sequence>
<evidence type="ECO:0000313" key="1">
    <source>
        <dbReference type="EMBL" id="EDK31198.1"/>
    </source>
</evidence>
<dbReference type="OrthoDB" id="6412933at2759"/>
<evidence type="ECO:0000313" key="2">
    <source>
        <dbReference type="Proteomes" id="UP000009168"/>
    </source>
</evidence>
<dbReference type="Proteomes" id="UP000009168">
    <property type="component" value="Unassembled WGS sequence"/>
</dbReference>
<dbReference type="GeneID" id="24442806"/>
<gene>
    <name evidence="1" type="ORF">TTHERM_02141639</name>
</gene>
<dbReference type="AlphaFoldDB" id="X1W3S3"/>
<organism evidence="1 2">
    <name type="scientific">Tetrahymena thermophila (strain SB210)</name>
    <dbReference type="NCBI Taxonomy" id="312017"/>
    <lineage>
        <taxon>Eukaryota</taxon>
        <taxon>Sar</taxon>
        <taxon>Alveolata</taxon>
        <taxon>Ciliophora</taxon>
        <taxon>Intramacronucleata</taxon>
        <taxon>Oligohymenophorea</taxon>
        <taxon>Hymenostomatida</taxon>
        <taxon>Tetrahymenina</taxon>
        <taxon>Tetrahymenidae</taxon>
        <taxon>Tetrahymena</taxon>
    </lineage>
</organism>
<keyword evidence="2" id="KW-1185">Reference proteome</keyword>
<reference evidence="2" key="1">
    <citation type="journal article" date="2006" name="PLoS Biol.">
        <title>Macronuclear genome sequence of the ciliate Tetrahymena thermophila, a model eukaryote.</title>
        <authorList>
            <person name="Eisen J.A."/>
            <person name="Coyne R.S."/>
            <person name="Wu M."/>
            <person name="Wu D."/>
            <person name="Thiagarajan M."/>
            <person name="Wortman J.R."/>
            <person name="Badger J.H."/>
            <person name="Ren Q."/>
            <person name="Amedeo P."/>
            <person name="Jones K.M."/>
            <person name="Tallon L.J."/>
            <person name="Delcher A.L."/>
            <person name="Salzberg S.L."/>
            <person name="Silva J.C."/>
            <person name="Haas B.J."/>
            <person name="Majoros W.H."/>
            <person name="Farzad M."/>
            <person name="Carlton J.M."/>
            <person name="Smith R.K. Jr."/>
            <person name="Garg J."/>
            <person name="Pearlman R.E."/>
            <person name="Karrer K.M."/>
            <person name="Sun L."/>
            <person name="Manning G."/>
            <person name="Elde N.C."/>
            <person name="Turkewitz A.P."/>
            <person name="Asai D.J."/>
            <person name="Wilkes D.E."/>
            <person name="Wang Y."/>
            <person name="Cai H."/>
            <person name="Collins K."/>
            <person name="Stewart B.A."/>
            <person name="Lee S.R."/>
            <person name="Wilamowska K."/>
            <person name="Weinberg Z."/>
            <person name="Ruzzo W.L."/>
            <person name="Wloga D."/>
            <person name="Gaertig J."/>
            <person name="Frankel J."/>
            <person name="Tsao C.-C."/>
            <person name="Gorovsky M.A."/>
            <person name="Keeling P.J."/>
            <person name="Waller R.F."/>
            <person name="Patron N.J."/>
            <person name="Cherry J.M."/>
            <person name="Stover N.A."/>
            <person name="Krieger C.J."/>
            <person name="del Toro C."/>
            <person name="Ryder H.F."/>
            <person name="Williamson S.C."/>
            <person name="Barbeau R.A."/>
            <person name="Hamilton E.P."/>
            <person name="Orias E."/>
        </authorList>
    </citation>
    <scope>NUCLEOTIDE SEQUENCE [LARGE SCALE GENOMIC DNA]</scope>
    <source>
        <strain evidence="2">SB210</strain>
    </source>
</reference>
<dbReference type="InParanoid" id="X1W3S3"/>
<accession>X1W3S3</accession>
<dbReference type="EMBL" id="GG662924">
    <property type="protein sequence ID" value="EDK31198.1"/>
    <property type="molecule type" value="Genomic_DNA"/>
</dbReference>
<dbReference type="KEGG" id="tet:TTHERM_02141639"/>
<protein>
    <submittedName>
        <fullName evidence="1">Uncharacterized protein</fullName>
    </submittedName>
</protein>